<gene>
    <name evidence="3" type="ORF">So717_14890</name>
</gene>
<organism evidence="3 4">
    <name type="scientific">Roseobacter cerasinus</name>
    <dbReference type="NCBI Taxonomy" id="2602289"/>
    <lineage>
        <taxon>Bacteria</taxon>
        <taxon>Pseudomonadati</taxon>
        <taxon>Pseudomonadota</taxon>
        <taxon>Alphaproteobacteria</taxon>
        <taxon>Rhodobacterales</taxon>
        <taxon>Roseobacteraceae</taxon>
        <taxon>Roseobacter</taxon>
    </lineage>
</organism>
<evidence type="ECO:0000256" key="1">
    <source>
        <dbReference type="SAM" id="SignalP"/>
    </source>
</evidence>
<keyword evidence="4" id="KW-1185">Reference proteome</keyword>
<proteinExistence type="predicted"/>
<evidence type="ECO:0000313" key="4">
    <source>
        <dbReference type="Proteomes" id="UP000436522"/>
    </source>
</evidence>
<evidence type="ECO:0000259" key="2">
    <source>
        <dbReference type="Pfam" id="PF06468"/>
    </source>
</evidence>
<keyword evidence="1" id="KW-0732">Signal</keyword>
<protein>
    <recommendedName>
        <fullName evidence="2">Spondin domain-containing protein</fullName>
    </recommendedName>
</protein>
<sequence>MNRLTRHLLALAVTAVGASLAVTAEARSLQITVTNNQAAGGLAITPLYTAFHNGSFDAFDLGGTASPGIELLAETGMPGTVAQERLAVDPDSQRLILGSPTPPPPIQPGQSVSRRITIESSGAVFFTFLSMLLPSNDHFIGNDNPLAYQLFDGLGNFTGNRTINVTGAQIYDAGTEANGLTGAAFVQGANIGDSPAGEGSIQQGLPLSDELFEPGVLLATGGSLNPALANFISNPGAFDLLTIEIEAVPLPASAPLLLGAIGFLGWRARRKATA</sequence>
<name>A0A640VU35_9RHOB</name>
<dbReference type="Proteomes" id="UP000436522">
    <property type="component" value="Unassembled WGS sequence"/>
</dbReference>
<dbReference type="Pfam" id="PF06468">
    <property type="entry name" value="Spond_N"/>
    <property type="match status" value="1"/>
</dbReference>
<dbReference type="Gene3D" id="2.60.40.2130">
    <property type="entry name" value="F-spondin domain"/>
    <property type="match status" value="1"/>
</dbReference>
<dbReference type="OrthoDB" id="264824at2"/>
<feature type="signal peptide" evidence="1">
    <location>
        <begin position="1"/>
        <end position="26"/>
    </location>
</feature>
<dbReference type="NCBIfam" id="NF038123">
    <property type="entry name" value="NF038123_dom"/>
    <property type="match status" value="1"/>
</dbReference>
<dbReference type="InterPro" id="IPR009465">
    <property type="entry name" value="Spondin_N"/>
</dbReference>
<evidence type="ECO:0000313" key="3">
    <source>
        <dbReference type="EMBL" id="GFE49736.1"/>
    </source>
</evidence>
<accession>A0A640VU35</accession>
<dbReference type="InterPro" id="IPR038678">
    <property type="entry name" value="Spondin_N_sf"/>
</dbReference>
<reference evidence="3 4" key="1">
    <citation type="submission" date="2019-12" db="EMBL/GenBank/DDBJ databases">
        <title>Roseobacter cerasinus sp. nov., isolated from seawater around aquaculture.</title>
        <authorList>
            <person name="Muramatsu S."/>
            <person name="Takabe Y."/>
            <person name="Mori K."/>
            <person name="Takaichi S."/>
            <person name="Hanada S."/>
        </authorList>
    </citation>
    <scope>NUCLEOTIDE SEQUENCE [LARGE SCALE GENOMIC DNA]</scope>
    <source>
        <strain evidence="3 4">AI77</strain>
    </source>
</reference>
<feature type="domain" description="Spondin" evidence="2">
    <location>
        <begin position="46"/>
        <end position="177"/>
    </location>
</feature>
<dbReference type="RefSeq" id="WP_159975584.1">
    <property type="nucleotide sequence ID" value="NZ_BLIV01000002.1"/>
</dbReference>
<dbReference type="AlphaFoldDB" id="A0A640VU35"/>
<feature type="chain" id="PRO_5024917691" description="Spondin domain-containing protein" evidence="1">
    <location>
        <begin position="27"/>
        <end position="274"/>
    </location>
</feature>
<comment type="caution">
    <text evidence="3">The sequence shown here is derived from an EMBL/GenBank/DDBJ whole genome shotgun (WGS) entry which is preliminary data.</text>
</comment>
<dbReference type="EMBL" id="BLIV01000002">
    <property type="protein sequence ID" value="GFE49736.1"/>
    <property type="molecule type" value="Genomic_DNA"/>
</dbReference>